<reference evidence="1 2" key="1">
    <citation type="journal article" date="2016" name="Mol. Biol. Evol.">
        <title>Comparative Genomics of Early-Diverging Mushroom-Forming Fungi Provides Insights into the Origins of Lignocellulose Decay Capabilities.</title>
        <authorList>
            <person name="Nagy L.G."/>
            <person name="Riley R."/>
            <person name="Tritt A."/>
            <person name="Adam C."/>
            <person name="Daum C."/>
            <person name="Floudas D."/>
            <person name="Sun H."/>
            <person name="Yadav J.S."/>
            <person name="Pangilinan J."/>
            <person name="Larsson K.H."/>
            <person name="Matsuura K."/>
            <person name="Barry K."/>
            <person name="Labutti K."/>
            <person name="Kuo R."/>
            <person name="Ohm R.A."/>
            <person name="Bhattacharya S.S."/>
            <person name="Shirouzu T."/>
            <person name="Yoshinaga Y."/>
            <person name="Martin F.M."/>
            <person name="Grigoriev I.V."/>
            <person name="Hibbett D.S."/>
        </authorList>
    </citation>
    <scope>NUCLEOTIDE SEQUENCE [LARGE SCALE GENOMIC DNA]</scope>
    <source>
        <strain evidence="1 2">L-15889</strain>
    </source>
</reference>
<name>A0A165RZU6_9APHY</name>
<evidence type="ECO:0000313" key="2">
    <source>
        <dbReference type="Proteomes" id="UP000076727"/>
    </source>
</evidence>
<dbReference type="InterPro" id="IPR052184">
    <property type="entry name" value="SDR_enzymes"/>
</dbReference>
<dbReference type="Gene3D" id="3.40.50.720">
    <property type="entry name" value="NAD(P)-binding Rossmann-like Domain"/>
    <property type="match status" value="1"/>
</dbReference>
<dbReference type="PANTHER" id="PTHR45458:SF3">
    <property type="entry name" value="CHAIN DEHYDROGENASE (ATSC), PUTATIVE-RELATED"/>
    <property type="match status" value="1"/>
</dbReference>
<proteinExistence type="predicted"/>
<dbReference type="EMBL" id="KV429046">
    <property type="protein sequence ID" value="KZT71356.1"/>
    <property type="molecule type" value="Genomic_DNA"/>
</dbReference>
<dbReference type="Proteomes" id="UP000076727">
    <property type="component" value="Unassembled WGS sequence"/>
</dbReference>
<dbReference type="SUPFAM" id="SSF51735">
    <property type="entry name" value="NAD(P)-binding Rossmann-fold domains"/>
    <property type="match status" value="1"/>
</dbReference>
<dbReference type="InterPro" id="IPR036291">
    <property type="entry name" value="NAD(P)-bd_dom_sf"/>
</dbReference>
<dbReference type="Pfam" id="PF00106">
    <property type="entry name" value="adh_short"/>
    <property type="match status" value="1"/>
</dbReference>
<organism evidence="1 2">
    <name type="scientific">Daedalea quercina L-15889</name>
    <dbReference type="NCBI Taxonomy" id="1314783"/>
    <lineage>
        <taxon>Eukaryota</taxon>
        <taxon>Fungi</taxon>
        <taxon>Dikarya</taxon>
        <taxon>Basidiomycota</taxon>
        <taxon>Agaricomycotina</taxon>
        <taxon>Agaricomycetes</taxon>
        <taxon>Polyporales</taxon>
        <taxon>Fomitopsis</taxon>
    </lineage>
</organism>
<accession>A0A165RZU6</accession>
<dbReference type="AlphaFoldDB" id="A0A165RZU6"/>
<dbReference type="InterPro" id="IPR002347">
    <property type="entry name" value="SDR_fam"/>
</dbReference>
<dbReference type="PANTHER" id="PTHR45458">
    <property type="entry name" value="SHORT-CHAIN DEHYDROGENASE/REDUCTASE SDR"/>
    <property type="match status" value="1"/>
</dbReference>
<dbReference type="GO" id="GO:0016616">
    <property type="term" value="F:oxidoreductase activity, acting on the CH-OH group of donors, NAD or NADP as acceptor"/>
    <property type="evidence" value="ECO:0007669"/>
    <property type="project" value="TreeGrafter"/>
</dbReference>
<dbReference type="PRINTS" id="PR00081">
    <property type="entry name" value="GDHRDH"/>
</dbReference>
<gene>
    <name evidence="1" type="ORF">DAEQUDRAFT_666095</name>
</gene>
<sequence>MPSYLVVGGSRGLGLETVRQLIANTNNVVFVIVRNKAGSTFLNELIAKSPSANIHVLEADVVDPPSLRAAATEIAKVTRGTLDNLIHNAARTEQTNMWLGLTDFESDEHLNTEFLEAFKVNVLGVIHSVNAFLPLLRQGSTKKITLIGTGGGIPEVVFRLRISSMAAYGTTKAAMEMVMTKYAVQLEHEGFTVISINPGVVDVSATKKQKRECLSE</sequence>
<keyword evidence="2" id="KW-1185">Reference proteome</keyword>
<protein>
    <submittedName>
        <fullName evidence="1">NAD(P)-binding protein</fullName>
    </submittedName>
</protein>
<evidence type="ECO:0000313" key="1">
    <source>
        <dbReference type="EMBL" id="KZT71356.1"/>
    </source>
</evidence>
<dbReference type="OrthoDB" id="9876299at2759"/>